<protein>
    <submittedName>
        <fullName evidence="6">LysR family transcriptional regulator</fullName>
    </submittedName>
</protein>
<keyword evidence="3" id="KW-0238">DNA-binding</keyword>
<evidence type="ECO:0000259" key="5">
    <source>
        <dbReference type="PROSITE" id="PS50931"/>
    </source>
</evidence>
<dbReference type="InterPro" id="IPR000847">
    <property type="entry name" value="LysR_HTH_N"/>
</dbReference>
<dbReference type="Pfam" id="PF03466">
    <property type="entry name" value="LysR_substrate"/>
    <property type="match status" value="1"/>
</dbReference>
<evidence type="ECO:0000256" key="4">
    <source>
        <dbReference type="ARBA" id="ARBA00023163"/>
    </source>
</evidence>
<dbReference type="PROSITE" id="PS50931">
    <property type="entry name" value="HTH_LYSR"/>
    <property type="match status" value="1"/>
</dbReference>
<comment type="similarity">
    <text evidence="1">Belongs to the LysR transcriptional regulatory family.</text>
</comment>
<dbReference type="PRINTS" id="PR00039">
    <property type="entry name" value="HTHLYSR"/>
</dbReference>
<evidence type="ECO:0000313" key="6">
    <source>
        <dbReference type="EMBL" id="QIX94143.1"/>
    </source>
</evidence>
<dbReference type="InterPro" id="IPR036388">
    <property type="entry name" value="WH-like_DNA-bd_sf"/>
</dbReference>
<name>A0AAP9M4T2_9FIRM</name>
<organism evidence="6 7">
    <name type="scientific">Enterocloster clostridioformis</name>
    <dbReference type="NCBI Taxonomy" id="1531"/>
    <lineage>
        <taxon>Bacteria</taxon>
        <taxon>Bacillati</taxon>
        <taxon>Bacillota</taxon>
        <taxon>Clostridia</taxon>
        <taxon>Lachnospirales</taxon>
        <taxon>Lachnospiraceae</taxon>
        <taxon>Enterocloster</taxon>
    </lineage>
</organism>
<dbReference type="InterPro" id="IPR005119">
    <property type="entry name" value="LysR_subst-bd"/>
</dbReference>
<keyword evidence="4" id="KW-0804">Transcription</keyword>
<dbReference type="PANTHER" id="PTHR30419">
    <property type="entry name" value="HTH-TYPE TRANSCRIPTIONAL REGULATOR YBHD"/>
    <property type="match status" value="1"/>
</dbReference>
<dbReference type="EMBL" id="CP050964">
    <property type="protein sequence ID" value="QIX94143.1"/>
    <property type="molecule type" value="Genomic_DNA"/>
</dbReference>
<dbReference type="CDD" id="cd05466">
    <property type="entry name" value="PBP2_LTTR_substrate"/>
    <property type="match status" value="1"/>
</dbReference>
<evidence type="ECO:0000256" key="3">
    <source>
        <dbReference type="ARBA" id="ARBA00023125"/>
    </source>
</evidence>
<gene>
    <name evidence="6" type="ORF">FOC47_23695</name>
</gene>
<dbReference type="GO" id="GO:0005829">
    <property type="term" value="C:cytosol"/>
    <property type="evidence" value="ECO:0007669"/>
    <property type="project" value="TreeGrafter"/>
</dbReference>
<dbReference type="SUPFAM" id="SSF53850">
    <property type="entry name" value="Periplasmic binding protein-like II"/>
    <property type="match status" value="1"/>
</dbReference>
<dbReference type="Proteomes" id="UP000501069">
    <property type="component" value="Chromosome"/>
</dbReference>
<evidence type="ECO:0000256" key="2">
    <source>
        <dbReference type="ARBA" id="ARBA00023015"/>
    </source>
</evidence>
<reference evidence="6 7" key="1">
    <citation type="submission" date="2019-11" db="EMBL/GenBank/DDBJ databases">
        <title>FDA dAtabase for Regulatory Grade micrObial Sequences (FDA-ARGOS): Supporting development and validation of Infectious Disease Dx tests.</title>
        <authorList>
            <person name="Turner S."/>
            <person name="Byrd R."/>
            <person name="Tallon L."/>
            <person name="Sadzewicz L."/>
            <person name="Vavikolanu K."/>
            <person name="Mehta A."/>
            <person name="Aluvathingal J."/>
            <person name="Nadendla S."/>
            <person name="Myers T."/>
            <person name="Yan Y."/>
            <person name="Sichtig H."/>
        </authorList>
    </citation>
    <scope>NUCLEOTIDE SEQUENCE [LARGE SCALE GENOMIC DNA]</scope>
    <source>
        <strain evidence="6 7">FDAARGOS_739</strain>
    </source>
</reference>
<dbReference type="Pfam" id="PF00126">
    <property type="entry name" value="HTH_1"/>
    <property type="match status" value="1"/>
</dbReference>
<dbReference type="AlphaFoldDB" id="A0AAP9M4T2"/>
<dbReference type="InterPro" id="IPR036390">
    <property type="entry name" value="WH_DNA-bd_sf"/>
</dbReference>
<dbReference type="Gene3D" id="3.40.190.290">
    <property type="match status" value="1"/>
</dbReference>
<evidence type="ECO:0000313" key="7">
    <source>
        <dbReference type="Proteomes" id="UP000501069"/>
    </source>
</evidence>
<evidence type="ECO:0000256" key="1">
    <source>
        <dbReference type="ARBA" id="ARBA00009437"/>
    </source>
</evidence>
<dbReference type="InterPro" id="IPR050950">
    <property type="entry name" value="HTH-type_LysR_regulators"/>
</dbReference>
<proteinExistence type="inferred from homology"/>
<accession>A0AAP9M4T2</accession>
<keyword evidence="2" id="KW-0805">Transcription regulation</keyword>
<feature type="domain" description="HTH lysR-type" evidence="5">
    <location>
        <begin position="11"/>
        <end position="68"/>
    </location>
</feature>
<dbReference type="GO" id="GO:0003677">
    <property type="term" value="F:DNA binding"/>
    <property type="evidence" value="ECO:0007669"/>
    <property type="project" value="UniProtKB-KW"/>
</dbReference>
<dbReference type="GO" id="GO:0003700">
    <property type="term" value="F:DNA-binding transcription factor activity"/>
    <property type="evidence" value="ECO:0007669"/>
    <property type="project" value="InterPro"/>
</dbReference>
<dbReference type="Gene3D" id="1.10.10.10">
    <property type="entry name" value="Winged helix-like DNA-binding domain superfamily/Winged helix DNA-binding domain"/>
    <property type="match status" value="1"/>
</dbReference>
<dbReference type="SUPFAM" id="SSF46785">
    <property type="entry name" value="Winged helix' DNA-binding domain"/>
    <property type="match status" value="1"/>
</dbReference>
<sequence length="196" mass="22728">MPESSVPHPRPSFRQLEYILKIAEENNIARAAEKLYISQSALNQQLLILERELGCQPFSRSRTDWHLTRAGEIYIEGAKRALFLKKETYLKIHDVMESQKFQQAGFKPDILLETSSTPSIVAMVRSALCCGILPRYYVDPADSRISCFVLPDHPAWDLCISYRKNSYLSRGAREFIRLAQEYWDQHLVSPQMDKYQ</sequence>